<protein>
    <submittedName>
        <fullName evidence="3">Uncharacterized protein</fullName>
    </submittedName>
</protein>
<sequence length="1724" mass="188761">MATNDAKLRLECIEFDVEVGGEAGQSIGLPNVNDNILCDEESSKKEEDEFFVNGKGSGSFQVHMYANLDGSAAKNSREMGEDSSNLIITGLCNGVPIVGGEFSGPNEGVAQDGSIQNVNTLMPESSKKRYEAEEWSGVHEKSPMFLEEVETIRDVDVEDLEESPNQIRRNTVEVLVASSNKQITQSSREYQISHVISGIFDDRLIFQGVEDQPKSSNIDFLTSHSLKTYPAEKWSGEHESTLAPKEEGCANQAEETGEKVGEMLFRRQISGHAESPGSEDSEDLVDVISNGVRVVKQAAQTSMDREAAHQGEEMKVLGSVEEARPAHGGSPISVVQFQALSTVEEVAPRRGPSLEETTTISGEQFQPLFVGVKAAPDVSSSVQEETRFTATQNLSHAPKAKPAGSPPKILNPIDMEAQQKLDTLVGEMQSYAKNKSQTMSLQGENHVTTVDPDPVTVEEEKKITDAYSELNNVLRKLSGEVDTLSNKVQTGIGGTFAQSHIETKVHGEVSKNSDLMNSLNNIGGVLGRLSSQTQASLPEPLEKIIQEIMTTCRGIAVPGHLKNVDHKIESSSFVTQSSSQDTAGQKLTTEARIKGQGPAPVKVENLTEKLVRLTDDLVKFTGRKEREICIETGSKRVNNQTHVEIRSPGGVKTVLSSTGESSGPKLPDSFLENVSTILKNVSEKVGPSQQSYSIEKSSSYSKHETEKIRGTPSRVAPSAPENTPVSDLDDVVKSQLAKMGIDLNDPNVKVVKSTTSSGLQDHQRGSSSSSKETVVNVQYSREKNRKTNTVTIDGGAITNVEGIADNASLHKLLQDTHTDQQQESTEEGFLDEHGNVVVSKKITRIVTTTKSVSGSEPITETIQTIEEQGTASPSSTGYKALLSSPSSVNEQLIRLKVNENKFEGIMDDSQHIQLHPTRENAERLFSANIPQDTDSFNIDHQQVNDGSLSDQLLLSSSVKRISSLSDHSTSLTSPSSACSVETTIHQAGASLIKNSGGAPPPAQPSLFDHQKSSSFESDHCSSPVTVRDRIKVYERNLNIKQQIKDQVVIGDLFLEEDNLSNEKSKVKLSDDTTGPKNFTAESVTLHSTGSSFEERDYVKSSDSFDIEVIRPQTLPYDIVDIFADNFAIELLLEAVLAVKEKGLSALLVPVEIAVTPATPRFEMLEDPIEFARPRISEMDTNVIIPDEASSMPTTSEQTSPFYGYSFKGGSEDIEAAVSSSRPQSDDELGKYGRPDSALFQSLSSGRKSEYETPMSTQETEYTSAQSHLPTSSSSQSYVSAVSNLSQKSLTETESETLAGSRHDSESDSGDNDDQTVEYDQPHLIKHPVLVLKGQKLLHSPVQSDRLFTAMAENQDDQIQCIVEEDQPPLSDNGDELEKISEVSESVKDLTSPDDKQLSPFLLKSGISKNLPSPREEPVEFSSSRSSDSLYLKKASKQLVDEVLLESQDSRDSVSSEDNVMYDMEEQQKELQAAGIVILRSNDQEDFFQSNLDTVPEEPEIESSIESSRFIAHLKKDKRGGSIDNVSETSLQEFERFERELALKGGETSLSNSEVELLKRGIAPLLSDNIGGSPQQKPEFMSLSDIHEEIEIDNEPMHIRKLVKIPDQLLSQMDSVLESPLSMSSSIETKTFSTSTGQPISECYTFTMYESKTDPDDSSLEVIRTVSTKKTDPVSETVRFTGLDSEEQFQNYVKSLAEAGYDYEEVESLDESGNVTKTVIRRIRQ</sequence>
<feature type="compositionally biased region" description="Basic and acidic residues" evidence="1">
    <location>
        <begin position="1223"/>
        <end position="1233"/>
    </location>
</feature>
<dbReference type="OMA" id="WNEVGFD"/>
<evidence type="ECO:0000313" key="2">
    <source>
        <dbReference type="Proteomes" id="UP000887565"/>
    </source>
</evidence>
<feature type="region of interest" description="Disordered" evidence="1">
    <location>
        <begin position="991"/>
        <end position="1020"/>
    </location>
</feature>
<reference evidence="3" key="1">
    <citation type="submission" date="2022-11" db="UniProtKB">
        <authorList>
            <consortium name="WormBaseParasite"/>
        </authorList>
    </citation>
    <scope>IDENTIFICATION</scope>
</reference>
<feature type="compositionally biased region" description="Acidic residues" evidence="1">
    <location>
        <begin position="1306"/>
        <end position="1316"/>
    </location>
</feature>
<feature type="compositionally biased region" description="Low complexity" evidence="1">
    <location>
        <begin position="688"/>
        <end position="700"/>
    </location>
</feature>
<feature type="compositionally biased region" description="Basic and acidic residues" evidence="1">
    <location>
        <begin position="1008"/>
        <end position="1019"/>
    </location>
</feature>
<name>A0A915J2K0_ROMCU</name>
<feature type="region of interest" description="Disordered" evidence="1">
    <location>
        <begin position="1213"/>
        <end position="1316"/>
    </location>
</feature>
<feature type="region of interest" description="Disordered" evidence="1">
    <location>
        <begin position="1404"/>
        <end position="1426"/>
    </location>
</feature>
<accession>A0A915J2K0</accession>
<dbReference type="WBParaSite" id="nRc.2.0.1.t20103-RA">
    <property type="protein sequence ID" value="nRc.2.0.1.t20103-RA"/>
    <property type="gene ID" value="nRc.2.0.1.g20103"/>
</dbReference>
<keyword evidence="2" id="KW-1185">Reference proteome</keyword>
<feature type="region of interest" description="Disordered" evidence="1">
    <location>
        <begin position="752"/>
        <end position="773"/>
    </location>
</feature>
<evidence type="ECO:0000313" key="3">
    <source>
        <dbReference type="WBParaSite" id="nRc.2.0.1.t20103-RA"/>
    </source>
</evidence>
<proteinExistence type="predicted"/>
<dbReference type="Proteomes" id="UP000887565">
    <property type="component" value="Unplaced"/>
</dbReference>
<feature type="region of interest" description="Disordered" evidence="1">
    <location>
        <begin position="648"/>
        <end position="668"/>
    </location>
</feature>
<feature type="compositionally biased region" description="Low complexity" evidence="1">
    <location>
        <begin position="1262"/>
        <end position="1285"/>
    </location>
</feature>
<feature type="region of interest" description="Disordered" evidence="1">
    <location>
        <begin position="682"/>
        <end position="728"/>
    </location>
</feature>
<organism evidence="2 3">
    <name type="scientific">Romanomermis culicivorax</name>
    <name type="common">Nematode worm</name>
    <dbReference type="NCBI Taxonomy" id="13658"/>
    <lineage>
        <taxon>Eukaryota</taxon>
        <taxon>Metazoa</taxon>
        <taxon>Ecdysozoa</taxon>
        <taxon>Nematoda</taxon>
        <taxon>Enoplea</taxon>
        <taxon>Dorylaimia</taxon>
        <taxon>Mermithida</taxon>
        <taxon>Mermithoidea</taxon>
        <taxon>Mermithidae</taxon>
        <taxon>Romanomermis</taxon>
    </lineage>
</organism>
<evidence type="ECO:0000256" key="1">
    <source>
        <dbReference type="SAM" id="MobiDB-lite"/>
    </source>
</evidence>
<feature type="compositionally biased region" description="Polar residues" evidence="1">
    <location>
        <begin position="1286"/>
        <end position="1297"/>
    </location>
</feature>